<dbReference type="InterPro" id="IPR054696">
    <property type="entry name" value="GTP-eEF1A_C"/>
</dbReference>
<comment type="caution">
    <text evidence="17">The sequence shown here is derived from an EMBL/GenBank/DDBJ whole genome shotgun (WGS) entry which is preliminary data.</text>
</comment>
<evidence type="ECO:0000256" key="5">
    <source>
        <dbReference type="ARBA" id="ARBA00011760"/>
    </source>
</evidence>
<comment type="function">
    <text evidence="2">APS kinase catalyzes the synthesis of activated sulfate.</text>
</comment>
<dbReference type="InterPro" id="IPR009001">
    <property type="entry name" value="Transl_elong_EF1A/Init_IF2_C"/>
</dbReference>
<dbReference type="GO" id="GO:0000103">
    <property type="term" value="P:sulfate assimilation"/>
    <property type="evidence" value="ECO:0007669"/>
    <property type="project" value="UniProtKB-UniRule"/>
</dbReference>
<evidence type="ECO:0000256" key="11">
    <source>
        <dbReference type="ARBA" id="ARBA00023134"/>
    </source>
</evidence>
<feature type="binding site" evidence="15">
    <location>
        <begin position="468"/>
        <end position="475"/>
    </location>
    <ligand>
        <name>ATP</name>
        <dbReference type="ChEBI" id="CHEBI:30616"/>
    </ligand>
</feature>
<sequence length="648" mass="71684">MTSITKIRPQADDATSARGHMKIVIVGHVDHGKSTLVGRLIHDTGSLPEGKYEAIKAMSERRGMPFEWAFLMDALQAERDQGITIDTTQIWFKSEKRDYVIIDAPGHKEFLKNMVTGAASANAATLVIDAHEGIQEQSKRHGYLLHLLGVRQIAIAVNKMDLVNFDEAVFNKIEADFRAYLASFGVTPTFMIPVSARDGDNIVSRSERAPWYKGPTLVEALDGFEQVSAPTEQPLRFPVQDVYKFDDRRIIAGRIETGRLKVGDTLLFSPSNKKVQVKSIEAWSVPHAPSEAHAGQSVGITLSEQIFVERGDLASHADHPPIETDVFNARLFWLGRDALTVGKRYKMKLNTSEVQVTVQAITKVIDTDDLSSAASSRVERNSVAEVTLRARKMIALDDYSTLAETGRFVLVDNYDIAGGGIISMDGYADQRKLVTRASSNIQRVEHRITTDMREERHGHAGGIVWFTGLSGAGKSTIAVEVENRLHALGYQVYVLDGDNIRHGLNSNLGFSPEDRAENIRRIGEVAALFASAGVIAITSFISPYRSDRDRAREVAPDSFHEIYVKADVATCESRDPKGLYKKARTGEIAEFTGISAPYEAPEAPELVVDTANSSVDDCVQQVVDYVRENFSLESRRAKHGIWPPEFDI</sequence>
<reference evidence="17" key="2">
    <citation type="journal article" date="2023" name="Syst. Appl. Microbiol.">
        <title>Govania unica gen. nov., sp. nov., a rare biosphere bacterium that represents a novel family in the class Alphaproteobacteria.</title>
        <authorList>
            <person name="Vandamme P."/>
            <person name="Peeters C."/>
            <person name="Hettiarachchi A."/>
            <person name="Cnockaert M."/>
            <person name="Carlier A."/>
        </authorList>
    </citation>
    <scope>NUCLEOTIDE SEQUENCE</scope>
    <source>
        <strain evidence="17">LMG 31809</strain>
    </source>
</reference>
<dbReference type="RefSeq" id="WP_274942153.1">
    <property type="nucleotide sequence ID" value="NZ_JANWOI010000001.1"/>
</dbReference>
<comment type="similarity">
    <text evidence="3">In the C-terminal section; belongs to the APS kinase family.</text>
</comment>
<dbReference type="CDD" id="cd02027">
    <property type="entry name" value="APSK"/>
    <property type="match status" value="1"/>
</dbReference>
<gene>
    <name evidence="15 17" type="primary">cysC</name>
    <name evidence="17" type="ORF">NYP16_00540</name>
</gene>
<evidence type="ECO:0000256" key="10">
    <source>
        <dbReference type="ARBA" id="ARBA00022840"/>
    </source>
</evidence>
<reference evidence="17" key="1">
    <citation type="submission" date="2022-08" db="EMBL/GenBank/DDBJ databases">
        <authorList>
            <person name="Vandamme P."/>
            <person name="Hettiarachchi A."/>
            <person name="Peeters C."/>
            <person name="Cnockaert M."/>
            <person name="Carlier A."/>
        </authorList>
    </citation>
    <scope>NUCLEOTIDE SEQUENCE</scope>
    <source>
        <strain evidence="17">LMG 31809</strain>
    </source>
</reference>
<dbReference type="Proteomes" id="UP001141619">
    <property type="component" value="Unassembled WGS sequence"/>
</dbReference>
<dbReference type="SUPFAM" id="SSF52540">
    <property type="entry name" value="P-loop containing nucleoside triphosphate hydrolases"/>
    <property type="match status" value="2"/>
</dbReference>
<dbReference type="CDD" id="cd04166">
    <property type="entry name" value="CysN_ATPS"/>
    <property type="match status" value="1"/>
</dbReference>
<dbReference type="GO" id="GO:0004020">
    <property type="term" value="F:adenylylsulfate kinase activity"/>
    <property type="evidence" value="ECO:0007669"/>
    <property type="project" value="UniProtKB-UniRule"/>
</dbReference>
<dbReference type="FunFam" id="3.40.50.300:FF:000212">
    <property type="entry name" value="Adenylyl-sulfate kinase"/>
    <property type="match status" value="1"/>
</dbReference>
<dbReference type="InterPro" id="IPR041757">
    <property type="entry name" value="CysN_GTP-bd"/>
</dbReference>
<dbReference type="Gene3D" id="3.40.50.300">
    <property type="entry name" value="P-loop containing nucleotide triphosphate hydrolases"/>
    <property type="match status" value="2"/>
</dbReference>
<dbReference type="EMBL" id="JANWOI010000001">
    <property type="protein sequence ID" value="MDA5192446.1"/>
    <property type="molecule type" value="Genomic_DNA"/>
</dbReference>
<dbReference type="InterPro" id="IPR009000">
    <property type="entry name" value="Transl_B-barrel_sf"/>
</dbReference>
<dbReference type="GO" id="GO:0005525">
    <property type="term" value="F:GTP binding"/>
    <property type="evidence" value="ECO:0007669"/>
    <property type="project" value="UniProtKB-KW"/>
</dbReference>
<dbReference type="Pfam" id="PF01583">
    <property type="entry name" value="APS_kinase"/>
    <property type="match status" value="1"/>
</dbReference>
<dbReference type="GO" id="GO:0003924">
    <property type="term" value="F:GTPase activity"/>
    <property type="evidence" value="ECO:0007669"/>
    <property type="project" value="InterPro"/>
</dbReference>
<keyword evidence="15" id="KW-0597">Phosphoprotein</keyword>
<dbReference type="InterPro" id="IPR027417">
    <property type="entry name" value="P-loop_NTPase"/>
</dbReference>
<feature type="domain" description="Tr-type G" evidence="16">
    <location>
        <begin position="18"/>
        <end position="231"/>
    </location>
</feature>
<dbReference type="HAMAP" id="MF_00065">
    <property type="entry name" value="Adenylyl_sulf_kinase"/>
    <property type="match status" value="1"/>
</dbReference>
<dbReference type="NCBIfam" id="TIGR02034">
    <property type="entry name" value="CysN"/>
    <property type="match status" value="1"/>
</dbReference>
<accession>A0A9X3TVC8</accession>
<evidence type="ECO:0000256" key="6">
    <source>
        <dbReference type="ARBA" id="ARBA00022679"/>
    </source>
</evidence>
<dbReference type="InterPro" id="IPR011779">
    <property type="entry name" value="SO4_adenylTrfase_lsu"/>
</dbReference>
<dbReference type="InterPro" id="IPR044139">
    <property type="entry name" value="CysN_NoDQ_III"/>
</dbReference>
<organism evidence="17 18">
    <name type="scientific">Govanella unica</name>
    <dbReference type="NCBI Taxonomy" id="2975056"/>
    <lineage>
        <taxon>Bacteria</taxon>
        <taxon>Pseudomonadati</taxon>
        <taxon>Pseudomonadota</taxon>
        <taxon>Alphaproteobacteria</taxon>
        <taxon>Emcibacterales</taxon>
        <taxon>Govanellaceae</taxon>
        <taxon>Govanella</taxon>
    </lineage>
</organism>
<keyword evidence="10 15" id="KW-0067">ATP-binding</keyword>
<dbReference type="CDD" id="cd04095">
    <property type="entry name" value="CysN_NoDQ_III"/>
    <property type="match status" value="1"/>
</dbReference>
<dbReference type="InterPro" id="IPR002891">
    <property type="entry name" value="APS"/>
</dbReference>
<evidence type="ECO:0000256" key="2">
    <source>
        <dbReference type="ARBA" id="ARBA00002357"/>
    </source>
</evidence>
<evidence type="ECO:0000256" key="3">
    <source>
        <dbReference type="ARBA" id="ARBA00005438"/>
    </source>
</evidence>
<comment type="function">
    <text evidence="13">Proposed to provide activated sulfate for transfer to Nod factor. ATP sulfurylase may be the GTPase, regulating ATP sulfurylase activity.</text>
</comment>
<evidence type="ECO:0000256" key="4">
    <source>
        <dbReference type="ARBA" id="ARBA00007237"/>
    </source>
</evidence>
<dbReference type="EC" id="2.7.1.25" evidence="15"/>
<comment type="subunit">
    <text evidence="5">Sulfate-activating enzymes, NodP and NodQ, may be physically associated.</text>
</comment>
<dbReference type="GO" id="GO:0004781">
    <property type="term" value="F:sulfate adenylyltransferase (ATP) activity"/>
    <property type="evidence" value="ECO:0007669"/>
    <property type="project" value="UniProtKB-EC"/>
</dbReference>
<dbReference type="NCBIfam" id="NF003013">
    <property type="entry name" value="PRK03846.1"/>
    <property type="match status" value="1"/>
</dbReference>
<dbReference type="SUPFAM" id="SSF50447">
    <property type="entry name" value="Translation proteins"/>
    <property type="match status" value="1"/>
</dbReference>
<evidence type="ECO:0000256" key="8">
    <source>
        <dbReference type="ARBA" id="ARBA00022741"/>
    </source>
</evidence>
<keyword evidence="12" id="KW-0511">Multifunctional enzyme</keyword>
<dbReference type="PROSITE" id="PS51722">
    <property type="entry name" value="G_TR_2"/>
    <property type="match status" value="1"/>
</dbReference>
<dbReference type="Pfam" id="PF22594">
    <property type="entry name" value="GTP-eEF1A_C"/>
    <property type="match status" value="1"/>
</dbReference>
<keyword evidence="9 15" id="KW-0418">Kinase</keyword>
<evidence type="ECO:0000256" key="15">
    <source>
        <dbReference type="HAMAP-Rule" id="MF_00065"/>
    </source>
</evidence>
<dbReference type="InterPro" id="IPR059117">
    <property type="entry name" value="APS_kinase_dom"/>
</dbReference>
<evidence type="ECO:0000313" key="18">
    <source>
        <dbReference type="Proteomes" id="UP001141619"/>
    </source>
</evidence>
<keyword evidence="18" id="KW-1185">Reference proteome</keyword>
<keyword evidence="11" id="KW-0342">GTP-binding</keyword>
<comment type="similarity">
    <text evidence="4">In the N-terminal section; belongs to the TRAFAC class translation factor GTPase superfamily. Classic translation factor GTPase family. CysN/NodQ subfamily.</text>
</comment>
<evidence type="ECO:0000256" key="12">
    <source>
        <dbReference type="ARBA" id="ARBA00023268"/>
    </source>
</evidence>
<keyword evidence="8 15" id="KW-0547">Nucleotide-binding</keyword>
<keyword evidence="7" id="KW-0548">Nucleotidyltransferase</keyword>
<dbReference type="InterPro" id="IPR031157">
    <property type="entry name" value="G_TR_CS"/>
</dbReference>
<dbReference type="AlphaFoldDB" id="A0A9X3TVC8"/>
<dbReference type="SUPFAM" id="SSF50465">
    <property type="entry name" value="EF-Tu/eEF-1alpha/eIF2-gamma C-terminal domain"/>
    <property type="match status" value="1"/>
</dbReference>
<dbReference type="PROSITE" id="PS00301">
    <property type="entry name" value="G_TR_1"/>
    <property type="match status" value="1"/>
</dbReference>
<feature type="active site" description="Phosphoserine intermediate" evidence="15">
    <location>
        <position position="542"/>
    </location>
</feature>
<evidence type="ECO:0000256" key="1">
    <source>
        <dbReference type="ARBA" id="ARBA00001823"/>
    </source>
</evidence>
<dbReference type="InterPro" id="IPR000795">
    <property type="entry name" value="T_Tr_GTP-bd_dom"/>
</dbReference>
<comment type="catalytic activity">
    <reaction evidence="1 15">
        <text>adenosine 5'-phosphosulfate + ATP = 3'-phosphoadenylyl sulfate + ADP + H(+)</text>
        <dbReference type="Rhea" id="RHEA:24152"/>
        <dbReference type="ChEBI" id="CHEBI:15378"/>
        <dbReference type="ChEBI" id="CHEBI:30616"/>
        <dbReference type="ChEBI" id="CHEBI:58243"/>
        <dbReference type="ChEBI" id="CHEBI:58339"/>
        <dbReference type="ChEBI" id="CHEBI:456216"/>
        <dbReference type="EC" id="2.7.1.25"/>
    </reaction>
</comment>
<dbReference type="PANTHER" id="PTHR23115">
    <property type="entry name" value="TRANSLATION FACTOR"/>
    <property type="match status" value="1"/>
</dbReference>
<evidence type="ECO:0000259" key="16">
    <source>
        <dbReference type="PROSITE" id="PS51722"/>
    </source>
</evidence>
<comment type="pathway">
    <text evidence="15">Sulfur metabolism; hydrogen sulfide biosynthesis; sulfite from sulfate: step 2/3.</text>
</comment>
<keyword evidence="6 15" id="KW-0808">Transferase</keyword>
<dbReference type="GO" id="GO:0005524">
    <property type="term" value="F:ATP binding"/>
    <property type="evidence" value="ECO:0007669"/>
    <property type="project" value="UniProtKB-UniRule"/>
</dbReference>
<name>A0A9X3TVC8_9PROT</name>
<comment type="catalytic activity">
    <reaction evidence="14">
        <text>sulfate + ATP + H(+) = adenosine 5'-phosphosulfate + diphosphate</text>
        <dbReference type="Rhea" id="RHEA:18133"/>
        <dbReference type="ChEBI" id="CHEBI:15378"/>
        <dbReference type="ChEBI" id="CHEBI:16189"/>
        <dbReference type="ChEBI" id="CHEBI:30616"/>
        <dbReference type="ChEBI" id="CHEBI:33019"/>
        <dbReference type="ChEBI" id="CHEBI:58243"/>
        <dbReference type="EC" id="2.7.7.4"/>
    </reaction>
</comment>
<dbReference type="Gene3D" id="2.40.30.10">
    <property type="entry name" value="Translation factors"/>
    <property type="match status" value="2"/>
</dbReference>
<dbReference type="GO" id="GO:0070814">
    <property type="term" value="P:hydrogen sulfide biosynthetic process"/>
    <property type="evidence" value="ECO:0007669"/>
    <property type="project" value="UniProtKB-UniRule"/>
</dbReference>
<comment type="function">
    <text evidence="15">Catalyzes the synthesis of activated sulfate.</text>
</comment>
<dbReference type="NCBIfam" id="TIGR00455">
    <property type="entry name" value="apsK"/>
    <property type="match status" value="1"/>
</dbReference>
<dbReference type="InterPro" id="IPR050100">
    <property type="entry name" value="TRAFAC_GTPase_members"/>
</dbReference>
<evidence type="ECO:0000256" key="7">
    <source>
        <dbReference type="ARBA" id="ARBA00022695"/>
    </source>
</evidence>
<evidence type="ECO:0000256" key="9">
    <source>
        <dbReference type="ARBA" id="ARBA00022777"/>
    </source>
</evidence>
<protein>
    <recommendedName>
        <fullName evidence="15">Adenylyl-sulfate kinase</fullName>
        <ecNumber evidence="15">2.7.1.25</ecNumber>
    </recommendedName>
    <alternativeName>
        <fullName evidence="15">APS kinase</fullName>
    </alternativeName>
    <alternativeName>
        <fullName evidence="15">ATP adenosine-5'-phosphosulfate 3'-phosphotransferase</fullName>
    </alternativeName>
    <alternativeName>
        <fullName evidence="15">Adenosine-5'-phosphosulfate kinase</fullName>
    </alternativeName>
</protein>
<evidence type="ECO:0000256" key="13">
    <source>
        <dbReference type="ARBA" id="ARBA00024872"/>
    </source>
</evidence>
<dbReference type="Pfam" id="PF00009">
    <property type="entry name" value="GTP_EFTU"/>
    <property type="match status" value="1"/>
</dbReference>
<evidence type="ECO:0000313" key="17">
    <source>
        <dbReference type="EMBL" id="MDA5192446.1"/>
    </source>
</evidence>
<evidence type="ECO:0000256" key="14">
    <source>
        <dbReference type="ARBA" id="ARBA00049370"/>
    </source>
</evidence>
<proteinExistence type="inferred from homology"/>
<comment type="similarity">
    <text evidence="15">Belongs to the APS kinase family.</text>
</comment>
<dbReference type="PRINTS" id="PR00315">
    <property type="entry name" value="ELONGATNFCT"/>
</dbReference>